<comment type="caution">
    <text evidence="2">The sequence shown here is derived from an EMBL/GenBank/DDBJ whole genome shotgun (WGS) entry which is preliminary data.</text>
</comment>
<keyword evidence="3" id="KW-1185">Reference proteome</keyword>
<dbReference type="RefSeq" id="WP_394509341.1">
    <property type="nucleotide sequence ID" value="NZ_JBIGHX010000001.1"/>
</dbReference>
<accession>A0ABW7GF37</accession>
<dbReference type="InterPro" id="IPR036249">
    <property type="entry name" value="Thioredoxin-like_sf"/>
</dbReference>
<dbReference type="EMBL" id="JBIGHX010000001">
    <property type="protein sequence ID" value="MFG6460531.1"/>
    <property type="molecule type" value="Genomic_DNA"/>
</dbReference>
<dbReference type="Gene3D" id="1.20.1050.10">
    <property type="match status" value="1"/>
</dbReference>
<sequence>MLTLFGCKGSGAAAIEAALARAGLAFTAVDAASWTPGPGLDELLRVNPLGQIPTLVLADGTVLTESAAILIHLGLTVPPGLLLPADASARARAVRGLVYIAANCYAAISVIDYPERWCEPCDDAMKECIRAGTRARLHLHWQTFADEFGIGFDAGSPGALELLATVVSKWSGARAHLQAQRPAFHAQLLRVEQHPDVAAVFQRHWP</sequence>
<dbReference type="CDD" id="cd03057">
    <property type="entry name" value="GST_N_Beta"/>
    <property type="match status" value="1"/>
</dbReference>
<dbReference type="Proteomes" id="UP001606302">
    <property type="component" value="Unassembled WGS sequence"/>
</dbReference>
<dbReference type="InterPro" id="IPR004045">
    <property type="entry name" value="Glutathione_S-Trfase_N"/>
</dbReference>
<dbReference type="PROSITE" id="PS50404">
    <property type="entry name" value="GST_NTER"/>
    <property type="match status" value="1"/>
</dbReference>
<name>A0ABW7GF37_9BURK</name>
<proteinExistence type="predicted"/>
<feature type="domain" description="GST N-terminal" evidence="1">
    <location>
        <begin position="1"/>
        <end position="81"/>
    </location>
</feature>
<dbReference type="Gene3D" id="3.40.30.10">
    <property type="entry name" value="Glutaredoxin"/>
    <property type="match status" value="1"/>
</dbReference>
<evidence type="ECO:0000313" key="3">
    <source>
        <dbReference type="Proteomes" id="UP001606302"/>
    </source>
</evidence>
<protein>
    <submittedName>
        <fullName evidence="2">Glutathione S-transferase</fullName>
    </submittedName>
</protein>
<gene>
    <name evidence="2" type="ORF">ACG04Q_03040</name>
</gene>
<dbReference type="SUPFAM" id="SSF52833">
    <property type="entry name" value="Thioredoxin-like"/>
    <property type="match status" value="1"/>
</dbReference>
<evidence type="ECO:0000259" key="1">
    <source>
        <dbReference type="PROSITE" id="PS50404"/>
    </source>
</evidence>
<reference evidence="2 3" key="1">
    <citation type="submission" date="2024-08" db="EMBL/GenBank/DDBJ databases">
        <authorList>
            <person name="Lu H."/>
        </authorList>
    </citation>
    <scope>NUCLEOTIDE SEQUENCE [LARGE SCALE GENOMIC DNA]</scope>
    <source>
        <strain evidence="2 3">DXS20W</strain>
    </source>
</reference>
<evidence type="ECO:0000313" key="2">
    <source>
        <dbReference type="EMBL" id="MFG6460531.1"/>
    </source>
</evidence>
<dbReference type="Pfam" id="PF13409">
    <property type="entry name" value="GST_N_2"/>
    <property type="match status" value="1"/>
</dbReference>
<organism evidence="2 3">
    <name type="scientific">Pelomonas lactea</name>
    <dbReference type="NCBI Taxonomy" id="3299030"/>
    <lineage>
        <taxon>Bacteria</taxon>
        <taxon>Pseudomonadati</taxon>
        <taxon>Pseudomonadota</taxon>
        <taxon>Betaproteobacteria</taxon>
        <taxon>Burkholderiales</taxon>
        <taxon>Sphaerotilaceae</taxon>
        <taxon>Roseateles</taxon>
    </lineage>
</organism>